<dbReference type="AlphaFoldDB" id="A0A8X6S506"/>
<accession>A0A8X6S506</accession>
<dbReference type="Proteomes" id="UP000887159">
    <property type="component" value="Unassembled WGS sequence"/>
</dbReference>
<gene>
    <name evidence="1" type="ORF">TNCV_980021</name>
</gene>
<keyword evidence="2" id="KW-1185">Reference proteome</keyword>
<reference evidence="1" key="1">
    <citation type="submission" date="2020-08" db="EMBL/GenBank/DDBJ databases">
        <title>Multicomponent nature underlies the extraordinary mechanical properties of spider dragline silk.</title>
        <authorList>
            <person name="Kono N."/>
            <person name="Nakamura H."/>
            <person name="Mori M."/>
            <person name="Yoshida Y."/>
            <person name="Ohtoshi R."/>
            <person name="Malay A.D."/>
            <person name="Moran D.A.P."/>
            <person name="Tomita M."/>
            <person name="Numata K."/>
            <person name="Arakawa K."/>
        </authorList>
    </citation>
    <scope>NUCLEOTIDE SEQUENCE</scope>
</reference>
<evidence type="ECO:0000313" key="1">
    <source>
        <dbReference type="EMBL" id="GFY02997.1"/>
    </source>
</evidence>
<comment type="caution">
    <text evidence="1">The sequence shown here is derived from an EMBL/GenBank/DDBJ whole genome shotgun (WGS) entry which is preliminary data.</text>
</comment>
<organism evidence="1 2">
    <name type="scientific">Trichonephila clavipes</name>
    <name type="common">Golden silk orbweaver</name>
    <name type="synonym">Nephila clavipes</name>
    <dbReference type="NCBI Taxonomy" id="2585209"/>
    <lineage>
        <taxon>Eukaryota</taxon>
        <taxon>Metazoa</taxon>
        <taxon>Ecdysozoa</taxon>
        <taxon>Arthropoda</taxon>
        <taxon>Chelicerata</taxon>
        <taxon>Arachnida</taxon>
        <taxon>Araneae</taxon>
        <taxon>Araneomorphae</taxon>
        <taxon>Entelegynae</taxon>
        <taxon>Araneoidea</taxon>
        <taxon>Nephilidae</taxon>
        <taxon>Trichonephila</taxon>
    </lineage>
</organism>
<sequence length="147" mass="16861">MTLDAEVYEQMFWSDGQSNAKPLVFSPQESLVLNYRPIKGMKAESNLLGPGIEPQACGVEAWYATPRHWAHIAQNKTYHIAIYHLPREKRNHIATSHVLSIYLIDDNEKRTICYENVMEKISKSIFGKAKKVSVRILWSSEISLTIE</sequence>
<evidence type="ECO:0000313" key="2">
    <source>
        <dbReference type="Proteomes" id="UP000887159"/>
    </source>
</evidence>
<protein>
    <submittedName>
        <fullName evidence="1">Uncharacterized protein</fullName>
    </submittedName>
</protein>
<name>A0A8X6S506_TRICX</name>
<dbReference type="EMBL" id="BMAU01021234">
    <property type="protein sequence ID" value="GFY02997.1"/>
    <property type="molecule type" value="Genomic_DNA"/>
</dbReference>
<proteinExistence type="predicted"/>